<dbReference type="EMBL" id="FNCE01000007">
    <property type="protein sequence ID" value="SDG26238.1"/>
    <property type="molecule type" value="Genomic_DNA"/>
</dbReference>
<dbReference type="OrthoDB" id="9808637at2"/>
<evidence type="ECO:0000256" key="6">
    <source>
        <dbReference type="SAM" id="Phobius"/>
    </source>
</evidence>
<evidence type="ECO:0000256" key="2">
    <source>
        <dbReference type="ARBA" id="ARBA00022475"/>
    </source>
</evidence>
<evidence type="ECO:0000313" key="8">
    <source>
        <dbReference type="Proteomes" id="UP000199415"/>
    </source>
</evidence>
<dbReference type="AlphaFoldDB" id="A0A1G7STG0"/>
<dbReference type="GO" id="GO:0005886">
    <property type="term" value="C:plasma membrane"/>
    <property type="evidence" value="ECO:0007669"/>
    <property type="project" value="UniProtKB-SubCell"/>
</dbReference>
<dbReference type="RefSeq" id="WP_090020551.1">
    <property type="nucleotide sequence ID" value="NZ_FNCE01000007.1"/>
</dbReference>
<evidence type="ECO:0000256" key="1">
    <source>
        <dbReference type="ARBA" id="ARBA00004651"/>
    </source>
</evidence>
<feature type="transmembrane region" description="Helical" evidence="6">
    <location>
        <begin position="69"/>
        <end position="90"/>
    </location>
</feature>
<dbReference type="InterPro" id="IPR003752">
    <property type="entry name" value="DiS_bond_form_DsbB/BdbC"/>
</dbReference>
<proteinExistence type="predicted"/>
<comment type="subcellular location">
    <subcellularLocation>
        <location evidence="1">Cell membrane</location>
        <topology evidence="1">Multi-pass membrane protein</topology>
    </subcellularLocation>
</comment>
<keyword evidence="5 6" id="KW-0472">Membrane</keyword>
<organism evidence="7 8">
    <name type="scientific">Limimonas halophila</name>
    <dbReference type="NCBI Taxonomy" id="1082479"/>
    <lineage>
        <taxon>Bacteria</taxon>
        <taxon>Pseudomonadati</taxon>
        <taxon>Pseudomonadota</taxon>
        <taxon>Alphaproteobacteria</taxon>
        <taxon>Rhodospirillales</taxon>
        <taxon>Rhodovibrionaceae</taxon>
        <taxon>Limimonas</taxon>
    </lineage>
</organism>
<name>A0A1G7STG0_9PROT</name>
<dbReference type="InterPro" id="IPR024199">
    <property type="entry name" value="Uncharacterised_DsbB"/>
</dbReference>
<feature type="transmembrane region" description="Helical" evidence="6">
    <location>
        <begin position="132"/>
        <end position="160"/>
    </location>
</feature>
<evidence type="ECO:0000313" key="7">
    <source>
        <dbReference type="EMBL" id="SDG26238.1"/>
    </source>
</evidence>
<dbReference type="InterPro" id="IPR050183">
    <property type="entry name" value="DsbB"/>
</dbReference>
<dbReference type="PANTHER" id="PTHR36570">
    <property type="entry name" value="DISULFIDE BOND FORMATION PROTEIN B"/>
    <property type="match status" value="1"/>
</dbReference>
<dbReference type="Gene3D" id="1.20.1550.10">
    <property type="entry name" value="DsbB-like"/>
    <property type="match status" value="1"/>
</dbReference>
<dbReference type="STRING" id="1082479.SAMN05216241_107142"/>
<dbReference type="Proteomes" id="UP000199415">
    <property type="component" value="Unassembled WGS sequence"/>
</dbReference>
<evidence type="ECO:0000256" key="4">
    <source>
        <dbReference type="ARBA" id="ARBA00022989"/>
    </source>
</evidence>
<accession>A0A1G7STG0</accession>
<reference evidence="7 8" key="1">
    <citation type="submission" date="2016-10" db="EMBL/GenBank/DDBJ databases">
        <authorList>
            <person name="de Groot N.N."/>
        </authorList>
    </citation>
    <scope>NUCLEOTIDE SEQUENCE [LARGE SCALE GENOMIC DNA]</scope>
    <source>
        <strain evidence="7 8">DSM 25584</strain>
    </source>
</reference>
<feature type="transmembrane region" description="Helical" evidence="6">
    <location>
        <begin position="43"/>
        <end position="62"/>
    </location>
</feature>
<evidence type="ECO:0000256" key="5">
    <source>
        <dbReference type="ARBA" id="ARBA00023136"/>
    </source>
</evidence>
<keyword evidence="8" id="KW-1185">Reference proteome</keyword>
<dbReference type="GO" id="GO:0015035">
    <property type="term" value="F:protein-disulfide reductase activity"/>
    <property type="evidence" value="ECO:0007669"/>
    <property type="project" value="InterPro"/>
</dbReference>
<keyword evidence="3 6" id="KW-0812">Transmembrane</keyword>
<dbReference type="GO" id="GO:0006457">
    <property type="term" value="P:protein folding"/>
    <property type="evidence" value="ECO:0007669"/>
    <property type="project" value="InterPro"/>
</dbReference>
<gene>
    <name evidence="7" type="ORF">SAMN05216241_107142</name>
</gene>
<dbReference type="SUPFAM" id="SSF158442">
    <property type="entry name" value="DsbB-like"/>
    <property type="match status" value="1"/>
</dbReference>
<feature type="transmembrane region" description="Helical" evidence="6">
    <location>
        <begin position="7"/>
        <end position="31"/>
    </location>
</feature>
<evidence type="ECO:0000256" key="3">
    <source>
        <dbReference type="ARBA" id="ARBA00022692"/>
    </source>
</evidence>
<dbReference type="PIRSF" id="PIRSF033913">
    <property type="entry name" value="S-S_format_DsbB"/>
    <property type="match status" value="1"/>
</dbReference>
<protein>
    <submittedName>
        <fullName evidence="7">Disulfide bond formation protein DsbB</fullName>
    </submittedName>
</protein>
<dbReference type="Pfam" id="PF02600">
    <property type="entry name" value="DsbB"/>
    <property type="match status" value="1"/>
</dbReference>
<dbReference type="InterPro" id="IPR023380">
    <property type="entry name" value="DsbB-like_sf"/>
</dbReference>
<keyword evidence="4 6" id="KW-1133">Transmembrane helix</keyword>
<keyword evidence="2" id="KW-1003">Cell membrane</keyword>
<sequence length="164" mass="16974">MASEQDRLALIGLAAVSAAALIFAFVGQYGFGLEPCTLCVWQRYPHGAAIAAAAIGALAAPAGWPRRAALVICALVFLTGAGIAGFHVGVEQGWWEGLPGCAAPTIDPDMSAEELRAVLEAREQVVPCDEPAFVFLGVSMAGWNLLLSLALVAAAAWAAIRRTA</sequence>
<dbReference type="PANTHER" id="PTHR36570:SF3">
    <property type="entry name" value="DISULFIDE BOND FORMATION PROTEIN B"/>
    <property type="match status" value="1"/>
</dbReference>